<gene>
    <name evidence="6" type="ORF">DN051_36405</name>
</gene>
<sequence>MAGVRRFDERETLGLALEVFGARGYRATSMLDLAAGTGVQRGSLYHAYGGKEQIFLRVFGDYTGVFLAGAAKALRTGDRRSALLALFEYCIRSITAGTPSRGCLSTRTVLDASAEAPHVETAVRSFLDDLEDVVHDGLEAIDDGDLAVDLRSAARLVVTTTRGLAVMERAHHGPDELRNIAEALVTSLAGPNRTV</sequence>
<dbReference type="Pfam" id="PF16925">
    <property type="entry name" value="TetR_C_13"/>
    <property type="match status" value="1"/>
</dbReference>
<evidence type="ECO:0000256" key="3">
    <source>
        <dbReference type="ARBA" id="ARBA00023163"/>
    </source>
</evidence>
<dbReference type="Proteomes" id="UP000249616">
    <property type="component" value="Chromosome"/>
</dbReference>
<name>A0A2Z4J8V1_9ACTN</name>
<evidence type="ECO:0000259" key="5">
    <source>
        <dbReference type="PROSITE" id="PS50977"/>
    </source>
</evidence>
<dbReference type="SUPFAM" id="SSF48498">
    <property type="entry name" value="Tetracyclin repressor-like, C-terminal domain"/>
    <property type="match status" value="1"/>
</dbReference>
<dbReference type="SUPFAM" id="SSF46689">
    <property type="entry name" value="Homeodomain-like"/>
    <property type="match status" value="1"/>
</dbReference>
<dbReference type="InterPro" id="IPR009057">
    <property type="entry name" value="Homeodomain-like_sf"/>
</dbReference>
<dbReference type="PANTHER" id="PTHR47506:SF1">
    <property type="entry name" value="HTH-TYPE TRANSCRIPTIONAL REGULATOR YJDC"/>
    <property type="match status" value="1"/>
</dbReference>
<dbReference type="RefSeq" id="WP_053755963.1">
    <property type="nucleotide sequence ID" value="NZ_CBDRHE010000022.1"/>
</dbReference>
<proteinExistence type="predicted"/>
<feature type="DNA-binding region" description="H-T-H motif" evidence="4">
    <location>
        <begin position="29"/>
        <end position="48"/>
    </location>
</feature>
<dbReference type="Gene3D" id="1.10.10.60">
    <property type="entry name" value="Homeodomain-like"/>
    <property type="match status" value="1"/>
</dbReference>
<dbReference type="GO" id="GO:0003677">
    <property type="term" value="F:DNA binding"/>
    <property type="evidence" value="ECO:0007669"/>
    <property type="project" value="UniProtKB-UniRule"/>
</dbReference>
<dbReference type="Pfam" id="PF00440">
    <property type="entry name" value="TetR_N"/>
    <property type="match status" value="1"/>
</dbReference>
<dbReference type="KEGG" id="scad:DN051_36405"/>
<dbReference type="InterPro" id="IPR036271">
    <property type="entry name" value="Tet_transcr_reg_TetR-rel_C_sf"/>
</dbReference>
<dbReference type="PROSITE" id="PS50977">
    <property type="entry name" value="HTH_TETR_2"/>
    <property type="match status" value="1"/>
</dbReference>
<evidence type="ECO:0000256" key="2">
    <source>
        <dbReference type="ARBA" id="ARBA00023125"/>
    </source>
</evidence>
<dbReference type="Gene3D" id="1.10.357.10">
    <property type="entry name" value="Tetracycline Repressor, domain 2"/>
    <property type="match status" value="1"/>
</dbReference>
<keyword evidence="7" id="KW-1185">Reference proteome</keyword>
<protein>
    <submittedName>
        <fullName evidence="6">TetR/AcrR family transcriptional regulator</fullName>
    </submittedName>
</protein>
<dbReference type="InterPro" id="IPR001647">
    <property type="entry name" value="HTH_TetR"/>
</dbReference>
<dbReference type="InterPro" id="IPR011075">
    <property type="entry name" value="TetR_C"/>
</dbReference>
<keyword evidence="2 4" id="KW-0238">DNA-binding</keyword>
<dbReference type="PANTHER" id="PTHR47506">
    <property type="entry name" value="TRANSCRIPTIONAL REGULATORY PROTEIN"/>
    <property type="match status" value="1"/>
</dbReference>
<accession>A0A2Z4J8V1</accession>
<feature type="domain" description="HTH tetR-type" evidence="5">
    <location>
        <begin position="6"/>
        <end position="66"/>
    </location>
</feature>
<dbReference type="PRINTS" id="PR00455">
    <property type="entry name" value="HTHTETR"/>
</dbReference>
<keyword evidence="3" id="KW-0804">Transcription</keyword>
<evidence type="ECO:0000313" key="6">
    <source>
        <dbReference type="EMBL" id="AWW41479.1"/>
    </source>
</evidence>
<keyword evidence="1" id="KW-0805">Transcription regulation</keyword>
<reference evidence="6 7" key="1">
    <citation type="journal article" date="2019" name="Int. J. Syst. Evol. Microbiol.">
        <title>Streptomyces cadmiisoli sp. nov., a novel actinomycete isolated from cadmium-contaminated soil.</title>
        <authorList>
            <person name="Li K."/>
            <person name="Tang X."/>
            <person name="Zhao J."/>
            <person name="Guo Y."/>
            <person name="Tang Y."/>
            <person name="Gao J."/>
        </authorList>
    </citation>
    <scope>NUCLEOTIDE SEQUENCE [LARGE SCALE GENOMIC DNA]</scope>
    <source>
        <strain evidence="6 7">ZFG47</strain>
    </source>
</reference>
<evidence type="ECO:0000256" key="4">
    <source>
        <dbReference type="PROSITE-ProRule" id="PRU00335"/>
    </source>
</evidence>
<evidence type="ECO:0000313" key="7">
    <source>
        <dbReference type="Proteomes" id="UP000249616"/>
    </source>
</evidence>
<organism evidence="6 7">
    <name type="scientific">Streptomyces cadmiisoli</name>
    <dbReference type="NCBI Taxonomy" id="2184053"/>
    <lineage>
        <taxon>Bacteria</taxon>
        <taxon>Bacillati</taxon>
        <taxon>Actinomycetota</taxon>
        <taxon>Actinomycetes</taxon>
        <taxon>Kitasatosporales</taxon>
        <taxon>Streptomycetaceae</taxon>
        <taxon>Streptomyces</taxon>
        <taxon>Streptomyces aurantiacus group</taxon>
    </lineage>
</organism>
<dbReference type="AlphaFoldDB" id="A0A2Z4J8V1"/>
<evidence type="ECO:0000256" key="1">
    <source>
        <dbReference type="ARBA" id="ARBA00023015"/>
    </source>
</evidence>
<dbReference type="EMBL" id="CP030073">
    <property type="protein sequence ID" value="AWW41479.1"/>
    <property type="molecule type" value="Genomic_DNA"/>
</dbReference>